<gene>
    <name evidence="1" type="ORF">MML48_9g00002306</name>
</gene>
<evidence type="ECO:0000313" key="2">
    <source>
        <dbReference type="Proteomes" id="UP001056778"/>
    </source>
</evidence>
<name>A0ACB9SKZ2_HOLOL</name>
<accession>A0ACB9SKZ2</accession>
<keyword evidence="2" id="KW-1185">Reference proteome</keyword>
<evidence type="ECO:0000313" key="1">
    <source>
        <dbReference type="EMBL" id="KAI4455478.1"/>
    </source>
</evidence>
<protein>
    <submittedName>
        <fullName evidence="1">Uncharacterized protein</fullName>
    </submittedName>
</protein>
<proteinExistence type="predicted"/>
<sequence length="369" mass="42643">MDLLNIALDLEHDEDDWYIYEFIRFGIPRQLYERNNWFDDLCDVAFRKRFRISRECTLDILRQIENQLEYPYDSNNCVSPMNQLLTCLRFYSTGGHLQLVADFMNMHVSTACRIIHRVSEAIAELYPQYIGIPQNRQQVQVVQQNFFNIAGFPKVIGTVDCTHIKIQSPGGEDGELFRNRKGYFSINTQVICDASLKIMNVVARWPGSAHDATIFNHSTVRGNFERNLYRNCLLLGDSGYPCKSYLFTPLLNPETLAQQRYNESHIRTRNTVERCFGVLKRRFPILAYGSRLKVENTLTIIVAVSVLHNTAMAMNDLNPPPLPEEIEDHILEHLIQAGQIPDINVQNNEPVGAGQLLRQQFIQQYFSHL</sequence>
<comment type="caution">
    <text evidence="1">The sequence shown here is derived from an EMBL/GenBank/DDBJ whole genome shotgun (WGS) entry which is preliminary data.</text>
</comment>
<dbReference type="Proteomes" id="UP001056778">
    <property type="component" value="Chromosome 9"/>
</dbReference>
<dbReference type="EMBL" id="CM043023">
    <property type="protein sequence ID" value="KAI4455478.1"/>
    <property type="molecule type" value="Genomic_DNA"/>
</dbReference>
<organism evidence="1 2">
    <name type="scientific">Holotrichia oblita</name>
    <name type="common">Chafer beetle</name>
    <dbReference type="NCBI Taxonomy" id="644536"/>
    <lineage>
        <taxon>Eukaryota</taxon>
        <taxon>Metazoa</taxon>
        <taxon>Ecdysozoa</taxon>
        <taxon>Arthropoda</taxon>
        <taxon>Hexapoda</taxon>
        <taxon>Insecta</taxon>
        <taxon>Pterygota</taxon>
        <taxon>Neoptera</taxon>
        <taxon>Endopterygota</taxon>
        <taxon>Coleoptera</taxon>
        <taxon>Polyphaga</taxon>
        <taxon>Scarabaeiformia</taxon>
        <taxon>Scarabaeidae</taxon>
        <taxon>Melolonthinae</taxon>
        <taxon>Holotrichia</taxon>
    </lineage>
</organism>
<reference evidence="1" key="1">
    <citation type="submission" date="2022-04" db="EMBL/GenBank/DDBJ databases">
        <title>Chromosome-scale genome assembly of Holotrichia oblita Faldermann.</title>
        <authorList>
            <person name="Rongchong L."/>
        </authorList>
    </citation>
    <scope>NUCLEOTIDE SEQUENCE</scope>
    <source>
        <strain evidence="1">81SQS9</strain>
    </source>
</reference>